<proteinExistence type="predicted"/>
<name>A0A3M7L3S2_AUXPR</name>
<accession>A0A3M7L3S2</accession>
<dbReference type="EMBL" id="QOKY01000152">
    <property type="protein sequence ID" value="RMZ56182.1"/>
    <property type="molecule type" value="Genomic_DNA"/>
</dbReference>
<gene>
    <name evidence="1" type="ORF">APUTEX25_004754</name>
</gene>
<organism evidence="1 2">
    <name type="scientific">Auxenochlorella protothecoides</name>
    <name type="common">Green microalga</name>
    <name type="synonym">Chlorella protothecoides</name>
    <dbReference type="NCBI Taxonomy" id="3075"/>
    <lineage>
        <taxon>Eukaryota</taxon>
        <taxon>Viridiplantae</taxon>
        <taxon>Chlorophyta</taxon>
        <taxon>core chlorophytes</taxon>
        <taxon>Trebouxiophyceae</taxon>
        <taxon>Chlorellales</taxon>
        <taxon>Chlorellaceae</taxon>
        <taxon>Auxenochlorella</taxon>
    </lineage>
</organism>
<evidence type="ECO:0000313" key="1">
    <source>
        <dbReference type="EMBL" id="RMZ56182.1"/>
    </source>
</evidence>
<evidence type="ECO:0000313" key="2">
    <source>
        <dbReference type="Proteomes" id="UP000279271"/>
    </source>
</evidence>
<dbReference type="AlphaFoldDB" id="A0A3M7L3S2"/>
<protein>
    <submittedName>
        <fullName evidence="1">Uncharacterized protein</fullName>
    </submittedName>
</protein>
<dbReference type="Proteomes" id="UP000279271">
    <property type="component" value="Unassembled WGS sequence"/>
</dbReference>
<comment type="caution">
    <text evidence="1">The sequence shown here is derived from an EMBL/GenBank/DDBJ whole genome shotgun (WGS) entry which is preliminary data.</text>
</comment>
<reference evidence="2" key="1">
    <citation type="journal article" date="2018" name="Algal Res.">
        <title>Characterization of plant carbon substrate utilization by Auxenochlorella protothecoides.</title>
        <authorList>
            <person name="Vogler B.W."/>
            <person name="Starkenburg S.R."/>
            <person name="Sudasinghe N."/>
            <person name="Schambach J.Y."/>
            <person name="Rollin J.A."/>
            <person name="Pattathil S."/>
            <person name="Barry A.N."/>
        </authorList>
    </citation>
    <scope>NUCLEOTIDE SEQUENCE [LARGE SCALE GENOMIC DNA]</scope>
    <source>
        <strain evidence="2">UTEX 25</strain>
    </source>
</reference>
<feature type="non-terminal residue" evidence="1">
    <location>
        <position position="1"/>
    </location>
</feature>
<sequence length="126" mass="12841">SLVNKAAAAAATAAAQPLVDFTPGSDMLDPVLQAARARLAAEKAAEALTRAVHECTDLARLDAAISAAQEAEVEEAGLLREAHAARARLARAQSAGQGLEEALARLEAARTSDDRDVLAVLGSAAC</sequence>